<evidence type="ECO:0000256" key="3">
    <source>
        <dbReference type="ARBA" id="ARBA00022691"/>
    </source>
</evidence>
<dbReference type="CDD" id="cd02440">
    <property type="entry name" value="AdoMet_MTases"/>
    <property type="match status" value="1"/>
</dbReference>
<dbReference type="GO" id="GO:0008757">
    <property type="term" value="F:S-adenosylmethionine-dependent methyltransferase activity"/>
    <property type="evidence" value="ECO:0007669"/>
    <property type="project" value="TreeGrafter"/>
</dbReference>
<dbReference type="SUPFAM" id="SSF53335">
    <property type="entry name" value="S-adenosyl-L-methionine-dependent methyltransferases"/>
    <property type="match status" value="1"/>
</dbReference>
<evidence type="ECO:0008006" key="5">
    <source>
        <dbReference type="Google" id="ProtNLM"/>
    </source>
</evidence>
<accession>A0A381ZX07</accession>
<dbReference type="Gene3D" id="3.40.50.150">
    <property type="entry name" value="Vaccinia Virus protein VP39"/>
    <property type="match status" value="1"/>
</dbReference>
<protein>
    <recommendedName>
        <fullName evidence="5">O-methyltransferase domain-containing protein</fullName>
    </recommendedName>
</protein>
<dbReference type="PROSITE" id="PS51682">
    <property type="entry name" value="SAM_OMT_I"/>
    <property type="match status" value="1"/>
</dbReference>
<dbReference type="GO" id="GO:0008171">
    <property type="term" value="F:O-methyltransferase activity"/>
    <property type="evidence" value="ECO:0007669"/>
    <property type="project" value="InterPro"/>
</dbReference>
<dbReference type="PANTHER" id="PTHR10509">
    <property type="entry name" value="O-METHYLTRANSFERASE-RELATED"/>
    <property type="match status" value="1"/>
</dbReference>
<dbReference type="InterPro" id="IPR050362">
    <property type="entry name" value="Cation-dep_OMT"/>
</dbReference>
<keyword evidence="2" id="KW-0808">Transferase</keyword>
<evidence type="ECO:0000256" key="2">
    <source>
        <dbReference type="ARBA" id="ARBA00022679"/>
    </source>
</evidence>
<dbReference type="InterPro" id="IPR029063">
    <property type="entry name" value="SAM-dependent_MTases_sf"/>
</dbReference>
<evidence type="ECO:0000313" key="4">
    <source>
        <dbReference type="EMBL" id="SVA93838.1"/>
    </source>
</evidence>
<reference evidence="4" key="1">
    <citation type="submission" date="2018-05" db="EMBL/GenBank/DDBJ databases">
        <authorList>
            <person name="Lanie J.A."/>
            <person name="Ng W.-L."/>
            <person name="Kazmierczak K.M."/>
            <person name="Andrzejewski T.M."/>
            <person name="Davidsen T.M."/>
            <person name="Wayne K.J."/>
            <person name="Tettelin H."/>
            <person name="Glass J.I."/>
            <person name="Rusch D."/>
            <person name="Podicherti R."/>
            <person name="Tsui H.-C.T."/>
            <person name="Winkler M.E."/>
        </authorList>
    </citation>
    <scope>NUCLEOTIDE SEQUENCE</scope>
</reference>
<keyword evidence="1" id="KW-0489">Methyltransferase</keyword>
<dbReference type="GO" id="GO:0032259">
    <property type="term" value="P:methylation"/>
    <property type="evidence" value="ECO:0007669"/>
    <property type="project" value="UniProtKB-KW"/>
</dbReference>
<name>A0A381ZX07_9ZZZZ</name>
<evidence type="ECO:0000256" key="1">
    <source>
        <dbReference type="ARBA" id="ARBA00022603"/>
    </source>
</evidence>
<sequence length="222" mass="24777">MSRSTLKLTDSVYKYMLEHSLRESDACRQLREETAPMKMGMMQVSPEQGQFMAFLVQLTGARRALEVGTFTGYSALCVAQALPSDGQLVCCDVSEEWTSVGRRYWQEGGVNDRIDLKIGPAVDTLQALREGGEEGTYDFAFIDADKENYLNYYESVLSLLRPGGLLLIDNVLWGGSVVDPEKNDDDTNAIRSLNRHLLKDDRVVLSMLPVGDGLTLVMKKRP</sequence>
<dbReference type="Pfam" id="PF01596">
    <property type="entry name" value="Methyltransf_3"/>
    <property type="match status" value="1"/>
</dbReference>
<gene>
    <name evidence="4" type="ORF">METZ01_LOCUS146692</name>
</gene>
<dbReference type="PANTHER" id="PTHR10509:SF14">
    <property type="entry name" value="CAFFEOYL-COA O-METHYLTRANSFERASE 3-RELATED"/>
    <property type="match status" value="1"/>
</dbReference>
<keyword evidence="3" id="KW-0949">S-adenosyl-L-methionine</keyword>
<dbReference type="AlphaFoldDB" id="A0A381ZX07"/>
<dbReference type="InterPro" id="IPR002935">
    <property type="entry name" value="SAM_O-MeTrfase"/>
</dbReference>
<dbReference type="EMBL" id="UINC01023016">
    <property type="protein sequence ID" value="SVA93838.1"/>
    <property type="molecule type" value="Genomic_DNA"/>
</dbReference>
<proteinExistence type="predicted"/>
<organism evidence="4">
    <name type="scientific">marine metagenome</name>
    <dbReference type="NCBI Taxonomy" id="408172"/>
    <lineage>
        <taxon>unclassified sequences</taxon>
        <taxon>metagenomes</taxon>
        <taxon>ecological metagenomes</taxon>
    </lineage>
</organism>